<dbReference type="EMBL" id="UINC01117207">
    <property type="protein sequence ID" value="SVC89474.1"/>
    <property type="molecule type" value="Genomic_DNA"/>
</dbReference>
<keyword evidence="1" id="KW-0812">Transmembrane</keyword>
<feature type="transmembrane region" description="Helical" evidence="1">
    <location>
        <begin position="43"/>
        <end position="62"/>
    </location>
</feature>
<protein>
    <submittedName>
        <fullName evidence="2">Uncharacterized protein</fullName>
    </submittedName>
</protein>
<proteinExistence type="predicted"/>
<feature type="transmembrane region" description="Helical" evidence="1">
    <location>
        <begin position="74"/>
        <end position="92"/>
    </location>
</feature>
<feature type="transmembrane region" description="Helical" evidence="1">
    <location>
        <begin position="12"/>
        <end position="31"/>
    </location>
</feature>
<accession>A0A382QVE7</accession>
<sequence>VLTQAQNQIIYLMFLNGILFLGLNFIAYSFVFPGPKGSKRIGYLFITCGLLAYLVQLMYQGLLALDYPPGKIKSLLLSGFVIPVFFISLAYYRVKRNRMEKEPQPQAALPIKEKHEAD</sequence>
<keyword evidence="1" id="KW-1133">Transmembrane helix</keyword>
<name>A0A382QVE7_9ZZZZ</name>
<dbReference type="AlphaFoldDB" id="A0A382QVE7"/>
<keyword evidence="1" id="KW-0472">Membrane</keyword>
<evidence type="ECO:0000256" key="1">
    <source>
        <dbReference type="SAM" id="Phobius"/>
    </source>
</evidence>
<feature type="non-terminal residue" evidence="2">
    <location>
        <position position="1"/>
    </location>
</feature>
<reference evidence="2" key="1">
    <citation type="submission" date="2018-05" db="EMBL/GenBank/DDBJ databases">
        <authorList>
            <person name="Lanie J.A."/>
            <person name="Ng W.-L."/>
            <person name="Kazmierczak K.M."/>
            <person name="Andrzejewski T.M."/>
            <person name="Davidsen T.M."/>
            <person name="Wayne K.J."/>
            <person name="Tettelin H."/>
            <person name="Glass J.I."/>
            <person name="Rusch D."/>
            <person name="Podicherti R."/>
            <person name="Tsui H.-C.T."/>
            <person name="Winkler M.E."/>
        </authorList>
    </citation>
    <scope>NUCLEOTIDE SEQUENCE</scope>
</reference>
<gene>
    <name evidence="2" type="ORF">METZ01_LOCUS342328</name>
</gene>
<organism evidence="2">
    <name type="scientific">marine metagenome</name>
    <dbReference type="NCBI Taxonomy" id="408172"/>
    <lineage>
        <taxon>unclassified sequences</taxon>
        <taxon>metagenomes</taxon>
        <taxon>ecological metagenomes</taxon>
    </lineage>
</organism>
<evidence type="ECO:0000313" key="2">
    <source>
        <dbReference type="EMBL" id="SVC89474.1"/>
    </source>
</evidence>